<proteinExistence type="predicted"/>
<evidence type="ECO:0000256" key="3">
    <source>
        <dbReference type="SAM" id="Phobius"/>
    </source>
</evidence>
<gene>
    <name evidence="5" type="ORF">D2962_17265</name>
</gene>
<feature type="domain" description="DUF4349" evidence="4">
    <location>
        <begin position="67"/>
        <end position="275"/>
    </location>
</feature>
<feature type="coiled-coil region" evidence="1">
    <location>
        <begin position="162"/>
        <end position="202"/>
    </location>
</feature>
<dbReference type="Pfam" id="PF14257">
    <property type="entry name" value="DUF4349"/>
    <property type="match status" value="1"/>
</dbReference>
<dbReference type="AlphaFoldDB" id="A0A3G2RAS4"/>
<accession>A0A3G2RAS4</accession>
<sequence>MLMRRIYTLLTVLVLVALVFSGCGAKRPGANKSEEARMSSADQSVGEVQTTSNSTGTAKSSLESMDRKVIKNGNVQLEVKDLKHTANQIFTMIKEYGGYIQSSSTRNNERQIFSEIVVKVPSSRFEEFFGRLKQIDKLIYDSISTQDVTEEYIDNQARLKVLKAQEERLVALMDKAQKIEDLLKIENELSRIRNEIEQIHGRINFLDKATSFSTVNIGIKQPLVSHPAAGGIVDGIFYNLKDGWGAFFKLVVDTVQAIAWLSPFIILAAIIILIVKKNKKWGTFINFWKKDKK</sequence>
<dbReference type="KEGG" id="bacg:D2962_17265"/>
<dbReference type="EMBL" id="CP033169">
    <property type="protein sequence ID" value="AYO32118.1"/>
    <property type="molecule type" value="Genomic_DNA"/>
</dbReference>
<name>A0A3G2RAS4_9FIRM</name>
<organism evidence="5 6">
    <name type="scientific">Biomaibacter acetigenes</name>
    <dbReference type="NCBI Taxonomy" id="2316383"/>
    <lineage>
        <taxon>Bacteria</taxon>
        <taxon>Bacillati</taxon>
        <taxon>Bacillota</taxon>
        <taxon>Clostridia</taxon>
        <taxon>Thermosediminibacterales</taxon>
        <taxon>Tepidanaerobacteraceae</taxon>
        <taxon>Biomaibacter</taxon>
    </lineage>
</organism>
<dbReference type="InterPro" id="IPR025645">
    <property type="entry name" value="DUF4349"/>
</dbReference>
<evidence type="ECO:0000313" key="5">
    <source>
        <dbReference type="EMBL" id="AYO32118.1"/>
    </source>
</evidence>
<evidence type="ECO:0000313" key="6">
    <source>
        <dbReference type="Proteomes" id="UP000280960"/>
    </source>
</evidence>
<keyword evidence="6" id="KW-1185">Reference proteome</keyword>
<feature type="compositionally biased region" description="Polar residues" evidence="2">
    <location>
        <begin position="40"/>
        <end position="62"/>
    </location>
</feature>
<feature type="transmembrane region" description="Helical" evidence="3">
    <location>
        <begin position="257"/>
        <end position="275"/>
    </location>
</feature>
<evidence type="ECO:0000256" key="1">
    <source>
        <dbReference type="SAM" id="Coils"/>
    </source>
</evidence>
<evidence type="ECO:0000259" key="4">
    <source>
        <dbReference type="Pfam" id="PF14257"/>
    </source>
</evidence>
<protein>
    <submittedName>
        <fullName evidence="5">DUF4349 domain-containing protein</fullName>
    </submittedName>
</protein>
<feature type="region of interest" description="Disordered" evidence="2">
    <location>
        <begin position="28"/>
        <end position="62"/>
    </location>
</feature>
<dbReference type="PROSITE" id="PS51257">
    <property type="entry name" value="PROKAR_LIPOPROTEIN"/>
    <property type="match status" value="1"/>
</dbReference>
<evidence type="ECO:0000256" key="2">
    <source>
        <dbReference type="SAM" id="MobiDB-lite"/>
    </source>
</evidence>
<keyword evidence="1" id="KW-0175">Coiled coil</keyword>
<keyword evidence="3" id="KW-1133">Transmembrane helix</keyword>
<keyword evidence="3" id="KW-0812">Transmembrane</keyword>
<reference evidence="5 6" key="1">
    <citation type="submission" date="2018-10" db="EMBL/GenBank/DDBJ databases">
        <authorList>
            <person name="Zhang X."/>
        </authorList>
    </citation>
    <scope>NUCLEOTIDE SEQUENCE [LARGE SCALE GENOMIC DNA]</scope>
    <source>
        <strain evidence="5 6">SK-G1</strain>
    </source>
</reference>
<keyword evidence="3" id="KW-0472">Membrane</keyword>
<dbReference type="Proteomes" id="UP000280960">
    <property type="component" value="Chromosome"/>
</dbReference>